<feature type="region of interest" description="Disordered" evidence="1">
    <location>
        <begin position="93"/>
        <end position="161"/>
    </location>
</feature>
<dbReference type="GO" id="GO:0016787">
    <property type="term" value="F:hydrolase activity"/>
    <property type="evidence" value="ECO:0007669"/>
    <property type="project" value="UniProtKB-KW"/>
</dbReference>
<keyword evidence="5" id="KW-0808">Transferase</keyword>
<keyword evidence="3" id="KW-0732">Signal</keyword>
<keyword evidence="2" id="KW-0812">Transmembrane</keyword>
<dbReference type="Pfam" id="PF00884">
    <property type="entry name" value="Sulfatase"/>
    <property type="match status" value="1"/>
</dbReference>
<organism evidence="5 6">
    <name type="scientific">Berryella wangjianweii</name>
    <dbReference type="NCBI Taxonomy" id="2734634"/>
    <lineage>
        <taxon>Bacteria</taxon>
        <taxon>Bacillati</taxon>
        <taxon>Actinomycetota</taxon>
        <taxon>Coriobacteriia</taxon>
        <taxon>Eggerthellales</taxon>
        <taxon>Eggerthellaceae</taxon>
        <taxon>Berryella</taxon>
    </lineage>
</organism>
<dbReference type="KEGG" id="bwa:HLV38_05650"/>
<evidence type="ECO:0000256" key="1">
    <source>
        <dbReference type="SAM" id="MobiDB-lite"/>
    </source>
</evidence>
<dbReference type="SUPFAM" id="SSF53649">
    <property type="entry name" value="Alkaline phosphatase-like"/>
    <property type="match status" value="1"/>
</dbReference>
<protein>
    <submittedName>
        <fullName evidence="5">Sulfatase-like hydrolase/transferase</fullName>
    </submittedName>
</protein>
<feature type="transmembrane region" description="Helical" evidence="2">
    <location>
        <begin position="304"/>
        <end position="324"/>
    </location>
</feature>
<evidence type="ECO:0000313" key="5">
    <source>
        <dbReference type="EMBL" id="QKF07655.1"/>
    </source>
</evidence>
<dbReference type="EMBL" id="CP053716">
    <property type="protein sequence ID" value="QKF07655.1"/>
    <property type="molecule type" value="Genomic_DNA"/>
</dbReference>
<evidence type="ECO:0000259" key="4">
    <source>
        <dbReference type="Pfam" id="PF00884"/>
    </source>
</evidence>
<feature type="transmembrane region" description="Helical" evidence="2">
    <location>
        <begin position="273"/>
        <end position="292"/>
    </location>
</feature>
<feature type="compositionally biased region" description="Low complexity" evidence="1">
    <location>
        <begin position="103"/>
        <end position="117"/>
    </location>
</feature>
<dbReference type="InterPro" id="IPR017850">
    <property type="entry name" value="Alkaline_phosphatase_core_sf"/>
</dbReference>
<feature type="signal peptide" evidence="3">
    <location>
        <begin position="1"/>
        <end position="42"/>
    </location>
</feature>
<evidence type="ECO:0000256" key="3">
    <source>
        <dbReference type="SAM" id="SignalP"/>
    </source>
</evidence>
<name>A0A6M8IXT3_9ACTN</name>
<feature type="domain" description="Sulfatase N-terminal" evidence="4">
    <location>
        <begin position="543"/>
        <end position="685"/>
    </location>
</feature>
<evidence type="ECO:0000313" key="6">
    <source>
        <dbReference type="Proteomes" id="UP000503297"/>
    </source>
</evidence>
<evidence type="ECO:0000256" key="2">
    <source>
        <dbReference type="SAM" id="Phobius"/>
    </source>
</evidence>
<dbReference type="AlphaFoldDB" id="A0A6M8IXT3"/>
<keyword evidence="6" id="KW-1185">Reference proteome</keyword>
<dbReference type="PROSITE" id="PS51318">
    <property type="entry name" value="TAT"/>
    <property type="match status" value="1"/>
</dbReference>
<dbReference type="Gene3D" id="3.40.720.10">
    <property type="entry name" value="Alkaline Phosphatase, subunit A"/>
    <property type="match status" value="1"/>
</dbReference>
<dbReference type="InterPro" id="IPR006311">
    <property type="entry name" value="TAT_signal"/>
</dbReference>
<keyword evidence="2" id="KW-1133">Transmembrane helix</keyword>
<gene>
    <name evidence="5" type="ORF">HLV38_05650</name>
</gene>
<dbReference type="Proteomes" id="UP000503297">
    <property type="component" value="Chromosome"/>
</dbReference>
<accession>A0A6M8IXT3</accession>
<proteinExistence type="predicted"/>
<feature type="compositionally biased region" description="Basic residues" evidence="1">
    <location>
        <begin position="146"/>
        <end position="156"/>
    </location>
</feature>
<keyword evidence="5" id="KW-0378">Hydrolase</keyword>
<dbReference type="GO" id="GO:0016740">
    <property type="term" value="F:transferase activity"/>
    <property type="evidence" value="ECO:0007669"/>
    <property type="project" value="UniProtKB-KW"/>
</dbReference>
<feature type="transmembrane region" description="Helical" evidence="2">
    <location>
        <begin position="169"/>
        <end position="187"/>
    </location>
</feature>
<dbReference type="InterPro" id="IPR000917">
    <property type="entry name" value="Sulfatase_N"/>
</dbReference>
<feature type="chain" id="PRO_5026652347" evidence="3">
    <location>
        <begin position="43"/>
        <end position="786"/>
    </location>
</feature>
<feature type="transmembrane region" description="Helical" evidence="2">
    <location>
        <begin position="235"/>
        <end position="253"/>
    </location>
</feature>
<keyword evidence="2" id="KW-0472">Membrane</keyword>
<dbReference type="RefSeq" id="WP_173164972.1">
    <property type="nucleotide sequence ID" value="NZ_CP053716.1"/>
</dbReference>
<feature type="transmembrane region" description="Helical" evidence="2">
    <location>
        <begin position="207"/>
        <end position="228"/>
    </location>
</feature>
<feature type="transmembrane region" description="Helical" evidence="2">
    <location>
        <begin position="52"/>
        <end position="71"/>
    </location>
</feature>
<sequence length="786" mass="85383">MNHASPRPATLWRRAALAAFDAACALCLAALASLALAPPAWAYVDPSVMTYTIQALAGVAVALSTVAGVLMRRTRRKLVRALGIDENRNKEVEPAVRRLDAQGRPVGGPVPAAAPEAGRARRRAGGAGAPEGTRHRPGRRPEPRRRLSAQKARRSQHAAAPRDPWRVRLAKAAVVWAFASGTLLITAPYEIVSGNEGSLVFGLAEVWHVMAVPAVALAALMALLTSLLKGRAFNAALLAPFGFGTACYVQALLLNPGLPSADGQTVAWADYTGIASVSLIVWLALLAGPLVLSRLHRRRAQTLAVLVATALLVVQAAGVTSLFLKESPAADDAEAPTRYAITRTGLNTVTPRNNLVVFVLDGFDTKCDLIPLMQQHPRDLDELTGFTWFRNSAPTMTATIEALPTMLTGNVPDPTQSTFRGGNSFYRTAPYLKALASAGYSVGLYSDSLDGEAPGLFEHTVNGVDGNGDSGLKLGRVDAVGTFRALLSCALYRDLPWVLKPGFRLYTSDIDAAMALSPAPRQEGGERTLSALEPDPTPYVLNDKSYYDRLRKERLSVLDDGSTGSVRFIHLQGPHYPHTLDENVNEHQLTSRTQQARASLRIVSEYIRQLKELGLYDDTTIVITADHGYRSESNFQLIDGQLEMSPIMLVKPAHAPDRGPGVMDVSDNPVCTADVMPTLLAQAPGVNREGFAPDMYAMTDPQRLRNFYFCIKTPSPDLKVIGFMELAIQGDALDFANWTCTGTVFEFSEPPEITRKVPPGSRWRQIGGTEEYERRWVDRLYWRDGS</sequence>
<reference evidence="6" key="1">
    <citation type="submission" date="2020-05" db="EMBL/GenBank/DDBJ databases">
        <title>Novel species in genus Nocardioides.</title>
        <authorList>
            <person name="Zhang G."/>
        </authorList>
    </citation>
    <scope>NUCLEOTIDE SEQUENCE [LARGE SCALE GENOMIC DNA]</scope>
    <source>
        <strain evidence="6">zg-1050</strain>
    </source>
</reference>